<feature type="non-terminal residue" evidence="4">
    <location>
        <position position="523"/>
    </location>
</feature>
<dbReference type="SUPFAM" id="SSF57603">
    <property type="entry name" value="FnI-like domain"/>
    <property type="match status" value="1"/>
</dbReference>
<feature type="compositionally biased region" description="Low complexity" evidence="1">
    <location>
        <begin position="397"/>
        <end position="411"/>
    </location>
</feature>
<organism evidence="4 5">
    <name type="scientific">Mya arenaria</name>
    <name type="common">Soft-shell clam</name>
    <dbReference type="NCBI Taxonomy" id="6604"/>
    <lineage>
        <taxon>Eukaryota</taxon>
        <taxon>Metazoa</taxon>
        <taxon>Spiralia</taxon>
        <taxon>Lophotrochozoa</taxon>
        <taxon>Mollusca</taxon>
        <taxon>Bivalvia</taxon>
        <taxon>Autobranchia</taxon>
        <taxon>Heteroconchia</taxon>
        <taxon>Euheterodonta</taxon>
        <taxon>Imparidentia</taxon>
        <taxon>Neoheterodontei</taxon>
        <taxon>Myida</taxon>
        <taxon>Myoidea</taxon>
        <taxon>Myidae</taxon>
        <taxon>Mya</taxon>
    </lineage>
</organism>
<feature type="compositionally biased region" description="Low complexity" evidence="1">
    <location>
        <begin position="317"/>
        <end position="351"/>
    </location>
</feature>
<dbReference type="EMBL" id="CP111012">
    <property type="protein sequence ID" value="WAQ93738.1"/>
    <property type="molecule type" value="Genomic_DNA"/>
</dbReference>
<feature type="compositionally biased region" description="Low complexity" evidence="1">
    <location>
        <begin position="300"/>
        <end position="310"/>
    </location>
</feature>
<feature type="chain" id="PRO_5046604905" evidence="2">
    <location>
        <begin position="19"/>
        <end position="523"/>
    </location>
</feature>
<evidence type="ECO:0000256" key="1">
    <source>
        <dbReference type="SAM" id="MobiDB-lite"/>
    </source>
</evidence>
<dbReference type="PROSITE" id="PS01208">
    <property type="entry name" value="VWFC_1"/>
    <property type="match status" value="2"/>
</dbReference>
<evidence type="ECO:0000313" key="4">
    <source>
        <dbReference type="EMBL" id="WAQ93738.1"/>
    </source>
</evidence>
<name>A0ABY7D8X0_MYAAR</name>
<dbReference type="Proteomes" id="UP001164746">
    <property type="component" value="Chromosome 1"/>
</dbReference>
<dbReference type="Gene3D" id="6.20.200.20">
    <property type="match status" value="1"/>
</dbReference>
<dbReference type="PROSITE" id="PS50184">
    <property type="entry name" value="VWFC_2"/>
    <property type="match status" value="1"/>
</dbReference>
<feature type="domain" description="VWFC" evidence="3">
    <location>
        <begin position="140"/>
        <end position="201"/>
    </location>
</feature>
<evidence type="ECO:0000259" key="3">
    <source>
        <dbReference type="PROSITE" id="PS50184"/>
    </source>
</evidence>
<keyword evidence="2" id="KW-0732">Signal</keyword>
<feature type="signal peptide" evidence="2">
    <location>
        <begin position="1"/>
        <end position="18"/>
    </location>
</feature>
<gene>
    <name evidence="4" type="ORF">MAR_006209</name>
</gene>
<feature type="region of interest" description="Disordered" evidence="1">
    <location>
        <begin position="234"/>
        <end position="432"/>
    </location>
</feature>
<sequence length="523" mass="54203">MHFLAWTLPFVALTGSSGTYIMPPPPTPPPHNGCTVEGHYYSCGTFEDPRDRCSECQCYPENTLKCVKKPCGEPHCGYEMQEPTPDKCCKRCLPECALIDCPVCNCPLEQRYFRPNSCCPECRPEDDSSEEDPKTPYDDVRCRKGSKYYRCGTFEDPEDRCSMCTCYRNGNVKCEKKLCTPLPCGYKRQMQVPGGCCNRCDFNCGRCPRLSCHKQIIPADACCPVCLYDPDSSSSDSGSSDSSGSSNSGSSGSSDTSGSSGSSSVGNSGSSDSNGNSGSSNGGNSGSSDSSGSNNGGSSGSSDSIGNSGNSNGGNSGSSDDGNSGSSDGRNSGSSDSIGNSESSNSGNSGSSDDRDSSSSDDGNSGSSDSIGKSGSSNGGNNGSSDSSGSSNGGNSGSSDDGNSSSSHSGSIPGGSGSSSSSSGEPGCDKDGQHYGIGPFDVPCYTCECFENGETKCEKVPCEEASCGVNKQKNDECGCPVCDESCSEIRCPPLNCPKERMYYEPDSCCQTCQCLFDGNWIPE</sequence>
<evidence type="ECO:0000256" key="2">
    <source>
        <dbReference type="SAM" id="SignalP"/>
    </source>
</evidence>
<reference evidence="4" key="1">
    <citation type="submission" date="2022-11" db="EMBL/GenBank/DDBJ databases">
        <title>Centuries of genome instability and evolution in soft-shell clam transmissible cancer (bioRxiv).</title>
        <authorList>
            <person name="Hart S.F.M."/>
            <person name="Yonemitsu M.A."/>
            <person name="Giersch R.M."/>
            <person name="Beal B.F."/>
            <person name="Arriagada G."/>
            <person name="Davis B.W."/>
            <person name="Ostrander E.A."/>
            <person name="Goff S.P."/>
            <person name="Metzger M.J."/>
        </authorList>
    </citation>
    <scope>NUCLEOTIDE SEQUENCE</scope>
    <source>
        <strain evidence="4">MELC-2E11</strain>
        <tissue evidence="4">Siphon/mantle</tissue>
    </source>
</reference>
<accession>A0ABY7D8X0</accession>
<feature type="compositionally biased region" description="Low complexity" evidence="1">
    <location>
        <begin position="234"/>
        <end position="279"/>
    </location>
</feature>
<feature type="compositionally biased region" description="Low complexity" evidence="1">
    <location>
        <begin position="360"/>
        <end position="376"/>
    </location>
</feature>
<proteinExistence type="predicted"/>
<protein>
    <submittedName>
        <fullName evidence="4">HMU-like protein</fullName>
    </submittedName>
</protein>
<keyword evidence="5" id="KW-1185">Reference proteome</keyword>
<dbReference type="InterPro" id="IPR001007">
    <property type="entry name" value="VWF_dom"/>
</dbReference>
<evidence type="ECO:0000313" key="5">
    <source>
        <dbReference type="Proteomes" id="UP001164746"/>
    </source>
</evidence>